<comment type="function">
    <text evidence="1">The light-harvesting complex (LHC) functions as a light receptor, it captures and delivers excitation energy to photosystems with which it is closely associated. Energy is transferred from the carotenoid and chlorophyll C (or B) to chlorophyll A and the photosynthetic reaction centers where it is used to synthesize ATP and reducing power.</text>
</comment>
<dbReference type="GO" id="GO:0030076">
    <property type="term" value="C:light-harvesting complex"/>
    <property type="evidence" value="ECO:0007669"/>
    <property type="project" value="UniProtKB-KW"/>
</dbReference>
<evidence type="ECO:0000256" key="5">
    <source>
        <dbReference type="ARBA" id="ARBA00022531"/>
    </source>
</evidence>
<dbReference type="GO" id="GO:0016020">
    <property type="term" value="C:membrane"/>
    <property type="evidence" value="ECO:0007669"/>
    <property type="project" value="InterPro"/>
</dbReference>
<evidence type="ECO:0000313" key="11">
    <source>
        <dbReference type="EMBL" id="OEU13574.1"/>
    </source>
</evidence>
<dbReference type="GO" id="GO:0009765">
    <property type="term" value="P:photosynthesis, light harvesting"/>
    <property type="evidence" value="ECO:0007669"/>
    <property type="project" value="InterPro"/>
</dbReference>
<name>A0A1E7F634_9STRA</name>
<sequence length="199" mass="21599">MKSCLILASVLASATAFTTSTTKSSGSSSLKSMSDDFGAMAPLGYFDPLGLTKDGNEEKMTHLREVEVRHGRCAMLAVVGWLTTASGARLPGMEDMNFGFKAFTDIDTLPAEIRGTLPLTLGVVWALTFTMQDLNGDSAFPGDYRNGLIDFGWDQYDEAWKTKKRQIELNNGRAAQMGILGIMVHEQLGNLNDIGLPQP</sequence>
<dbReference type="InterPro" id="IPR001344">
    <property type="entry name" value="Chloro_AB-bd_pln"/>
</dbReference>
<feature type="binding site" evidence="9">
    <location>
        <position position="163"/>
    </location>
    <ligand>
        <name>chlorophyll a</name>
        <dbReference type="ChEBI" id="CHEBI:58416"/>
        <label>1</label>
    </ligand>
</feature>
<dbReference type="SUPFAM" id="SSF103511">
    <property type="entry name" value="Chlorophyll a-b binding protein"/>
    <property type="match status" value="1"/>
</dbReference>
<feature type="binding site" evidence="9">
    <location>
        <position position="70"/>
    </location>
    <ligand>
        <name>chlorophyll a</name>
        <dbReference type="ChEBI" id="CHEBI:58416"/>
        <label>1</label>
    </ligand>
</feature>
<evidence type="ECO:0000256" key="7">
    <source>
        <dbReference type="ARBA" id="ARBA00023243"/>
    </source>
</evidence>
<feature type="binding site" evidence="9">
    <location>
        <position position="67"/>
    </location>
    <ligand>
        <name>chlorophyll a</name>
        <dbReference type="ChEBI" id="CHEBI:58416"/>
        <label>1</label>
    </ligand>
</feature>
<comment type="subcellular location">
    <subcellularLocation>
        <location evidence="2">Plastid</location>
        <location evidence="2">Chloroplast</location>
    </subcellularLocation>
</comment>
<keyword evidence="6" id="KW-0934">Plastid</keyword>
<dbReference type="GO" id="GO:0009507">
    <property type="term" value="C:chloroplast"/>
    <property type="evidence" value="ECO:0007669"/>
    <property type="project" value="UniProtKB-SubCell"/>
</dbReference>
<protein>
    <submittedName>
        <fullName evidence="11">Fucoxanthin-chlorophyll a-c binding protein</fullName>
    </submittedName>
</protein>
<keyword evidence="12" id="KW-1185">Reference proteome</keyword>
<keyword evidence="7" id="KW-0437">Light-harvesting polypeptide</keyword>
<dbReference type="Proteomes" id="UP000095751">
    <property type="component" value="Unassembled WGS sequence"/>
</dbReference>
<dbReference type="PANTHER" id="PTHR21649">
    <property type="entry name" value="CHLOROPHYLL A/B BINDING PROTEIN"/>
    <property type="match status" value="1"/>
</dbReference>
<keyword evidence="4" id="KW-0150">Chloroplast</keyword>
<dbReference type="OrthoDB" id="423598at2759"/>
<keyword evidence="10" id="KW-0732">Signal</keyword>
<feature type="signal peptide" evidence="10">
    <location>
        <begin position="1"/>
        <end position="16"/>
    </location>
</feature>
<evidence type="ECO:0000256" key="2">
    <source>
        <dbReference type="ARBA" id="ARBA00004229"/>
    </source>
</evidence>
<evidence type="ECO:0000256" key="10">
    <source>
        <dbReference type="SAM" id="SignalP"/>
    </source>
</evidence>
<dbReference type="KEGG" id="fcy:FRACYDRAFT_269868"/>
<dbReference type="InterPro" id="IPR022796">
    <property type="entry name" value="Chloroa_b-bind"/>
</dbReference>
<accession>A0A1E7F634</accession>
<organism evidence="11 12">
    <name type="scientific">Fragilariopsis cylindrus CCMP1102</name>
    <dbReference type="NCBI Taxonomy" id="635003"/>
    <lineage>
        <taxon>Eukaryota</taxon>
        <taxon>Sar</taxon>
        <taxon>Stramenopiles</taxon>
        <taxon>Ochrophyta</taxon>
        <taxon>Bacillariophyta</taxon>
        <taxon>Bacillariophyceae</taxon>
        <taxon>Bacillariophycidae</taxon>
        <taxon>Bacillariales</taxon>
        <taxon>Bacillariaceae</taxon>
        <taxon>Fragilariopsis</taxon>
    </lineage>
</organism>
<comment type="subunit">
    <text evidence="8">The LHC complex of chromophytic algae is composed of fucoxanthin, chlorophyll A and C bound non-covalently by fucoxanthin chlorophyll proteins (FCPs). The ratio of the pigments in LHC; fucoxanthin: chlorophyll C: chlorophyll A; (0.6-1): (0.1-0.3): (1).</text>
</comment>
<evidence type="ECO:0000256" key="8">
    <source>
        <dbReference type="ARBA" id="ARBA00044011"/>
    </source>
</evidence>
<dbReference type="Gene3D" id="1.10.3460.10">
    <property type="entry name" value="Chlorophyll a/b binding protein domain"/>
    <property type="match status" value="1"/>
</dbReference>
<dbReference type="Pfam" id="PF00504">
    <property type="entry name" value="Chloroa_b-bind"/>
    <property type="match status" value="1"/>
</dbReference>
<feature type="binding site" description="axial binding residue" evidence="9">
    <location>
        <position position="72"/>
    </location>
    <ligand>
        <name>chlorophyll b</name>
        <dbReference type="ChEBI" id="CHEBI:61721"/>
        <label>1</label>
    </ligand>
    <ligandPart>
        <name>Mg</name>
        <dbReference type="ChEBI" id="CHEBI:25107"/>
    </ligandPart>
</feature>
<keyword evidence="5" id="KW-0602">Photosynthesis</keyword>
<dbReference type="EMBL" id="KV784361">
    <property type="protein sequence ID" value="OEU13574.1"/>
    <property type="molecule type" value="Genomic_DNA"/>
</dbReference>
<evidence type="ECO:0000256" key="9">
    <source>
        <dbReference type="PIRSR" id="PIRSR601344-1"/>
    </source>
</evidence>
<dbReference type="GO" id="GO:0016168">
    <property type="term" value="F:chlorophyll binding"/>
    <property type="evidence" value="ECO:0007669"/>
    <property type="project" value="UniProtKB-KW"/>
</dbReference>
<feature type="chain" id="PRO_5009192709" evidence="10">
    <location>
        <begin position="17"/>
        <end position="199"/>
    </location>
</feature>
<keyword evidence="9" id="KW-0157">Chromophore</keyword>
<dbReference type="AlphaFoldDB" id="A0A1E7F634"/>
<proteinExistence type="inferred from homology"/>
<feature type="binding site" description="axial binding residue" evidence="9">
    <location>
        <position position="134"/>
    </location>
    <ligand>
        <name>chlorophyll b</name>
        <dbReference type="ChEBI" id="CHEBI:61721"/>
        <label>1</label>
    </ligand>
    <ligandPart>
        <name>Mg</name>
        <dbReference type="ChEBI" id="CHEBI:25107"/>
    </ligandPart>
</feature>
<dbReference type="InParanoid" id="A0A1E7F634"/>
<feature type="binding site" evidence="9">
    <location>
        <position position="173"/>
    </location>
    <ligand>
        <name>chlorophyll a</name>
        <dbReference type="ChEBI" id="CHEBI:58416"/>
        <label>1</label>
    </ligand>
</feature>
<comment type="similarity">
    <text evidence="3">Belongs to the fucoxanthin chlorophyll protein family.</text>
</comment>
<evidence type="ECO:0000256" key="4">
    <source>
        <dbReference type="ARBA" id="ARBA00022528"/>
    </source>
</evidence>
<keyword evidence="9" id="KW-0148">Chlorophyll</keyword>
<evidence type="ECO:0000256" key="3">
    <source>
        <dbReference type="ARBA" id="ARBA00005933"/>
    </source>
</evidence>
<evidence type="ECO:0000256" key="1">
    <source>
        <dbReference type="ARBA" id="ARBA00004022"/>
    </source>
</evidence>
<gene>
    <name evidence="11" type="primary">LHCF16</name>
    <name evidence="11" type="ORF">FRACYDRAFT_269868</name>
</gene>
<evidence type="ECO:0000256" key="6">
    <source>
        <dbReference type="ARBA" id="ARBA00022640"/>
    </source>
</evidence>
<feature type="binding site" evidence="9">
    <location>
        <position position="171"/>
    </location>
    <ligand>
        <name>chlorophyll a</name>
        <dbReference type="ChEBI" id="CHEBI:58416"/>
        <label>1</label>
    </ligand>
</feature>
<evidence type="ECO:0000313" key="12">
    <source>
        <dbReference type="Proteomes" id="UP000095751"/>
    </source>
</evidence>
<reference evidence="11 12" key="1">
    <citation type="submission" date="2016-09" db="EMBL/GenBank/DDBJ databases">
        <title>Extensive genetic diversity and differential bi-allelic expression allows diatom success in the polar Southern Ocean.</title>
        <authorList>
            <consortium name="DOE Joint Genome Institute"/>
            <person name="Mock T."/>
            <person name="Otillar R.P."/>
            <person name="Strauss J."/>
            <person name="Dupont C."/>
            <person name="Frickenhaus S."/>
            <person name="Maumus F."/>
            <person name="Mcmullan M."/>
            <person name="Sanges R."/>
            <person name="Schmutz J."/>
            <person name="Toseland A."/>
            <person name="Valas R."/>
            <person name="Veluchamy A."/>
            <person name="Ward B.J."/>
            <person name="Allen A."/>
            <person name="Barry K."/>
            <person name="Falciatore A."/>
            <person name="Ferrante M."/>
            <person name="Fortunato A.E."/>
            <person name="Gloeckner G."/>
            <person name="Gruber A."/>
            <person name="Hipkin R."/>
            <person name="Janech M."/>
            <person name="Kroth P."/>
            <person name="Leese F."/>
            <person name="Lindquist E."/>
            <person name="Lyon B.R."/>
            <person name="Martin J."/>
            <person name="Mayer C."/>
            <person name="Parker M."/>
            <person name="Quesneville H."/>
            <person name="Raymond J."/>
            <person name="Uhlig C."/>
            <person name="Valentin K.U."/>
            <person name="Worden A.Z."/>
            <person name="Armbrust E.V."/>
            <person name="Bowler C."/>
            <person name="Green B."/>
            <person name="Moulton V."/>
            <person name="Van Oosterhout C."/>
            <person name="Grigoriev I."/>
        </authorList>
    </citation>
    <scope>NUCLEOTIDE SEQUENCE [LARGE SCALE GENOMIC DNA]</scope>
    <source>
        <strain evidence="11 12">CCMP1102</strain>
    </source>
</reference>
<feature type="binding site" evidence="9">
    <location>
        <position position="168"/>
    </location>
    <ligand>
        <name>chlorophyll b</name>
        <dbReference type="ChEBI" id="CHEBI:61721"/>
        <label>4</label>
    </ligand>
</feature>